<evidence type="ECO:0000313" key="6">
    <source>
        <dbReference type="EMBL" id="KAB1867107.1"/>
    </source>
</evidence>
<organism evidence="6 7">
    <name type="scientific">Microbacterium algeriense</name>
    <dbReference type="NCBI Taxonomy" id="2615184"/>
    <lineage>
        <taxon>Bacteria</taxon>
        <taxon>Bacillati</taxon>
        <taxon>Actinomycetota</taxon>
        <taxon>Actinomycetes</taxon>
        <taxon>Micrococcales</taxon>
        <taxon>Microbacteriaceae</taxon>
        <taxon>Microbacterium</taxon>
    </lineage>
</organism>
<keyword evidence="3" id="KW-0812">Transmembrane</keyword>
<proteinExistence type="predicted"/>
<dbReference type="GeneID" id="77475743"/>
<evidence type="ECO:0000313" key="7">
    <source>
        <dbReference type="Proteomes" id="UP000478836"/>
    </source>
</evidence>
<keyword evidence="7" id="KW-1185">Reference proteome</keyword>
<keyword evidence="3" id="KW-0472">Membrane</keyword>
<evidence type="ECO:0000256" key="3">
    <source>
        <dbReference type="SAM" id="Phobius"/>
    </source>
</evidence>
<feature type="transmembrane region" description="Helical" evidence="3">
    <location>
        <begin position="27"/>
        <end position="50"/>
    </location>
</feature>
<dbReference type="PANTHER" id="PTHR12631">
    <property type="entry name" value="ALPHA-L-IDURONIDASE"/>
    <property type="match status" value="1"/>
</dbReference>
<keyword evidence="3" id="KW-1133">Transmembrane helix</keyword>
<evidence type="ECO:0000259" key="4">
    <source>
        <dbReference type="Pfam" id="PF02018"/>
    </source>
</evidence>
<feature type="domain" description="CBM-cenC" evidence="4">
    <location>
        <begin position="95"/>
        <end position="209"/>
    </location>
</feature>
<keyword evidence="1" id="KW-0378">Hydrolase</keyword>
<comment type="caution">
    <text evidence="6">The sequence shown here is derived from an EMBL/GenBank/DDBJ whole genome shotgun (WGS) entry which is preliminary data.</text>
</comment>
<evidence type="ECO:0000256" key="1">
    <source>
        <dbReference type="ARBA" id="ARBA00022801"/>
    </source>
</evidence>
<dbReference type="PANTHER" id="PTHR12631:SF10">
    <property type="entry name" value="BETA-XYLOSIDASE-LIKE PROTEIN-RELATED"/>
    <property type="match status" value="1"/>
</dbReference>
<dbReference type="Gene3D" id="3.20.20.80">
    <property type="entry name" value="Glycosidases"/>
    <property type="match status" value="1"/>
</dbReference>
<dbReference type="InterPro" id="IPR024655">
    <property type="entry name" value="Asl1_glyco_hydro_catalytic"/>
</dbReference>
<dbReference type="Pfam" id="PF02018">
    <property type="entry name" value="CBM_4_9"/>
    <property type="match status" value="1"/>
</dbReference>
<evidence type="ECO:0000256" key="2">
    <source>
        <dbReference type="SAM" id="MobiDB-lite"/>
    </source>
</evidence>
<sequence length="727" mass="77196">MTEPMSPHEPEPIVAGAPARTPSRRPILMLAIAAVAVVAMVAALLIFRPWEQRADAGPRPTPTSIPSPSPTTTPFATPGPQTPVALASAPGASDVFDDWSTRTGSQAVTMLASDDMHDGAYSLNLLSTASGGGIAAQYESVAHLQPGMWYTATAWVKSAGTAWGAVEFRPGSGWETTVSVPAGSYDWQQVSVRFQATAAAATFRIVVKGATDGLLIDSVTYVADDGSPVVFANGGFELNSADLAILNPSLILPEGEASLSLTTRRAPDGWLTWEAFDADGAEVASGAEHFVGVAATVPLDDLDPGFYSIAVKARVGAKETDLTTTVGVVADTPYAGALADSPYGIHLHYGDSRERDAAMIGTLAALGIGHVRADVVWHKSELERNQYTYPEDTVAAMAALQSHGMSALQVPVYANPLYDGGKTPSTPDGLAAYGRYTANVLGTFPDVDQTVEVYNEFDHFFNTGACGPTPECYIPMLDAVNAAAPQATVVAPSLAGMGFKWDWLQQFFAQGGLDRIDAVTAHPYTQPKPASELGPDLDRLTSMMEDAGGAKPIWLTEMGWATVDNWVSDEQQAAYLVQTMATSFGHDVERVYWYEAVDQRSNPADYEGNFGLFESSRALAPLANAPKRAAVAQSVVAQMLEGREPDGKDKVAGVESYRFTDGRDEVRVMWVAAGEKEVVIESDRVVTITDIYGRETTLTPKSGAVSVTLGITPVYVDGEVSVKAAKR</sequence>
<dbReference type="EMBL" id="WAAO01000001">
    <property type="protein sequence ID" value="KAB1867107.1"/>
    <property type="molecule type" value="Genomic_DNA"/>
</dbReference>
<dbReference type="InterPro" id="IPR017853">
    <property type="entry name" value="GH"/>
</dbReference>
<dbReference type="InterPro" id="IPR051923">
    <property type="entry name" value="Glycosyl_Hydrolase_39"/>
</dbReference>
<dbReference type="InterPro" id="IPR003305">
    <property type="entry name" value="CenC_carb-bd"/>
</dbReference>
<dbReference type="SUPFAM" id="SSF49785">
    <property type="entry name" value="Galactose-binding domain-like"/>
    <property type="match status" value="1"/>
</dbReference>
<reference evidence="7" key="1">
    <citation type="submission" date="2019-09" db="EMBL/GenBank/DDBJ databases">
        <title>Whole genome sequencing of Microbacterium maritypicum.</title>
        <authorList>
            <person name="Lenchi N."/>
        </authorList>
    </citation>
    <scope>NUCLEOTIDE SEQUENCE [LARGE SCALE GENOMIC DNA]</scope>
    <source>
        <strain evidence="7">G1</strain>
    </source>
</reference>
<name>A0ABQ6V9U6_9MICO</name>
<feature type="compositionally biased region" description="Pro residues" evidence="2">
    <location>
        <begin position="59"/>
        <end position="71"/>
    </location>
</feature>
<dbReference type="PROSITE" id="PS51318">
    <property type="entry name" value="TAT"/>
    <property type="match status" value="1"/>
</dbReference>
<dbReference type="Pfam" id="PF11790">
    <property type="entry name" value="Glyco_hydro_cc"/>
    <property type="match status" value="1"/>
</dbReference>
<dbReference type="SUPFAM" id="SSF51445">
    <property type="entry name" value="(Trans)glycosidases"/>
    <property type="match status" value="1"/>
</dbReference>
<protein>
    <recommendedName>
        <fullName evidence="8">Asl1-like glycosyl hydrolase catalytic domain-containing protein</fullName>
    </recommendedName>
</protein>
<dbReference type="Gene3D" id="2.60.120.260">
    <property type="entry name" value="Galactose-binding domain-like"/>
    <property type="match status" value="1"/>
</dbReference>
<feature type="region of interest" description="Disordered" evidence="2">
    <location>
        <begin position="55"/>
        <end position="78"/>
    </location>
</feature>
<evidence type="ECO:0000259" key="5">
    <source>
        <dbReference type="Pfam" id="PF11790"/>
    </source>
</evidence>
<evidence type="ECO:0008006" key="8">
    <source>
        <dbReference type="Google" id="ProtNLM"/>
    </source>
</evidence>
<dbReference type="Proteomes" id="UP000478836">
    <property type="component" value="Unassembled WGS sequence"/>
</dbReference>
<gene>
    <name evidence="6" type="ORF">F6A08_04745</name>
</gene>
<dbReference type="InterPro" id="IPR008979">
    <property type="entry name" value="Galactose-bd-like_sf"/>
</dbReference>
<dbReference type="InterPro" id="IPR006311">
    <property type="entry name" value="TAT_signal"/>
</dbReference>
<dbReference type="RefSeq" id="WP_151458761.1">
    <property type="nucleotide sequence ID" value="NZ_CBDRDJ010000002.1"/>
</dbReference>
<feature type="domain" description="Asl1-like glycosyl hydrolase catalytic" evidence="5">
    <location>
        <begin position="483"/>
        <end position="615"/>
    </location>
</feature>
<accession>A0ABQ6V9U6</accession>